<dbReference type="InterPro" id="IPR015422">
    <property type="entry name" value="PyrdxlP-dep_Trfase_small"/>
</dbReference>
<evidence type="ECO:0000256" key="2">
    <source>
        <dbReference type="ARBA" id="ARBA00022898"/>
    </source>
</evidence>
<gene>
    <name evidence="3" type="ORF">GM540_14815</name>
</gene>
<dbReference type="EMBL" id="WNHQ01001892">
    <property type="protein sequence ID" value="MTV75211.1"/>
    <property type="molecule type" value="Genomic_DNA"/>
</dbReference>
<dbReference type="InterPro" id="IPR051798">
    <property type="entry name" value="Class-II_PLP-Dep_Aminotrans"/>
</dbReference>
<feature type="non-terminal residue" evidence="3">
    <location>
        <position position="69"/>
    </location>
</feature>
<reference evidence="3 4" key="1">
    <citation type="submission" date="2019-11" db="EMBL/GenBank/DDBJ databases">
        <title>Growth characteristics of pneumococcus vary with the chemical composition of the capsule and with environmental conditions.</title>
        <authorList>
            <person name="Tothpal A."/>
            <person name="Desobry K."/>
            <person name="Joshi S."/>
            <person name="Wyllie A.L."/>
            <person name="Weinberger D.M."/>
        </authorList>
    </citation>
    <scope>NUCLEOTIDE SEQUENCE [LARGE SCALE GENOMIC DNA]</scope>
    <source>
        <strain evidence="4">pnumococcus19F</strain>
    </source>
</reference>
<dbReference type="PANTHER" id="PTHR43525:SF1">
    <property type="entry name" value="PROTEIN MALY"/>
    <property type="match status" value="1"/>
</dbReference>
<dbReference type="PANTHER" id="PTHR43525">
    <property type="entry name" value="PROTEIN MALY"/>
    <property type="match status" value="1"/>
</dbReference>
<comment type="cofactor">
    <cofactor evidence="1">
        <name>pyridoxal 5'-phosphate</name>
        <dbReference type="ChEBI" id="CHEBI:597326"/>
    </cofactor>
</comment>
<protein>
    <submittedName>
        <fullName evidence="3">Cysteine desulfurase</fullName>
    </submittedName>
</protein>
<dbReference type="SUPFAM" id="SSF53383">
    <property type="entry name" value="PLP-dependent transferases"/>
    <property type="match status" value="1"/>
</dbReference>
<name>A0A6G2DGV0_STREE</name>
<organism evidence="3 4">
    <name type="scientific">Streptococcus pneumoniae</name>
    <dbReference type="NCBI Taxonomy" id="1313"/>
    <lineage>
        <taxon>Bacteria</taxon>
        <taxon>Bacillati</taxon>
        <taxon>Bacillota</taxon>
        <taxon>Bacilli</taxon>
        <taxon>Lactobacillales</taxon>
        <taxon>Streptococcaceae</taxon>
        <taxon>Streptococcus</taxon>
    </lineage>
</organism>
<evidence type="ECO:0000313" key="4">
    <source>
        <dbReference type="Proteomes" id="UP000483094"/>
    </source>
</evidence>
<sequence length="69" mass="8060">MGKYDFTSLPNRLGHHTYKWKETETDSEVLPAWIADMDFVVLPEIRQAVQTYADQLVYGYTYASEDLIK</sequence>
<dbReference type="Proteomes" id="UP000483094">
    <property type="component" value="Unassembled WGS sequence"/>
</dbReference>
<evidence type="ECO:0000313" key="3">
    <source>
        <dbReference type="EMBL" id="MTV75211.1"/>
    </source>
</evidence>
<proteinExistence type="predicted"/>
<evidence type="ECO:0000256" key="1">
    <source>
        <dbReference type="ARBA" id="ARBA00001933"/>
    </source>
</evidence>
<dbReference type="AlphaFoldDB" id="A0A6G2DGV0"/>
<dbReference type="InterPro" id="IPR015424">
    <property type="entry name" value="PyrdxlP-dep_Trfase"/>
</dbReference>
<accession>A0A6G2DGV0</accession>
<comment type="caution">
    <text evidence="3">The sequence shown here is derived from an EMBL/GenBank/DDBJ whole genome shotgun (WGS) entry which is preliminary data.</text>
</comment>
<keyword evidence="2" id="KW-0663">Pyridoxal phosphate</keyword>
<dbReference type="Gene3D" id="3.90.1150.10">
    <property type="entry name" value="Aspartate Aminotransferase, domain 1"/>
    <property type="match status" value="1"/>
</dbReference>